<dbReference type="PANTHER" id="PTHR36109">
    <property type="entry name" value="MEMBRANE PROTEIN-RELATED"/>
    <property type="match status" value="1"/>
</dbReference>
<gene>
    <name evidence="2" type="ORF">SAMN04488060_1675</name>
</gene>
<keyword evidence="3" id="KW-1185">Reference proteome</keyword>
<reference evidence="3" key="1">
    <citation type="submission" date="2016-10" db="EMBL/GenBank/DDBJ databases">
        <authorList>
            <person name="Varghese N."/>
            <person name="Submissions S."/>
        </authorList>
    </citation>
    <scope>NUCLEOTIDE SEQUENCE [LARGE SCALE GENOMIC DNA]</scope>
    <source>
        <strain evidence="3">CGMCC 1.7715</strain>
    </source>
</reference>
<dbReference type="STRING" id="604088.SAMN04488060_1675"/>
<evidence type="ECO:0008006" key="4">
    <source>
        <dbReference type="Google" id="ProtNLM"/>
    </source>
</evidence>
<evidence type="ECO:0000313" key="3">
    <source>
        <dbReference type="Proteomes" id="UP000199331"/>
    </source>
</evidence>
<dbReference type="InterPro" id="IPR052948">
    <property type="entry name" value="Low_temp-induced_all0457"/>
</dbReference>
<feature type="transmembrane region" description="Helical" evidence="1">
    <location>
        <begin position="151"/>
        <end position="175"/>
    </location>
</feature>
<keyword evidence="1" id="KW-1133">Transmembrane helix</keyword>
<name>A0A1I5MZG4_9SPHN</name>
<evidence type="ECO:0000256" key="1">
    <source>
        <dbReference type="SAM" id="Phobius"/>
    </source>
</evidence>
<keyword evidence="1" id="KW-0812">Transmembrane</keyword>
<proteinExistence type="predicted"/>
<dbReference type="EMBL" id="FOWZ01000002">
    <property type="protein sequence ID" value="SFP14870.1"/>
    <property type="molecule type" value="Genomic_DNA"/>
</dbReference>
<dbReference type="RefSeq" id="WP_090479875.1">
    <property type="nucleotide sequence ID" value="NZ_FOWZ01000002.1"/>
</dbReference>
<protein>
    <recommendedName>
        <fullName evidence="4">DUF1269 domain-containing protein</fullName>
    </recommendedName>
</protein>
<dbReference type="AlphaFoldDB" id="A0A1I5MZG4"/>
<keyword evidence="1" id="KW-0472">Membrane</keyword>
<dbReference type="Proteomes" id="UP000199331">
    <property type="component" value="Unassembled WGS sequence"/>
</dbReference>
<accession>A0A1I5MZG4</accession>
<dbReference type="OrthoDB" id="7506951at2"/>
<evidence type="ECO:0000313" key="2">
    <source>
        <dbReference type="EMBL" id="SFP14870.1"/>
    </source>
</evidence>
<organism evidence="2 3">
    <name type="scientific">Qipengyuania nanhaisediminis</name>
    <dbReference type="NCBI Taxonomy" id="604088"/>
    <lineage>
        <taxon>Bacteria</taxon>
        <taxon>Pseudomonadati</taxon>
        <taxon>Pseudomonadota</taxon>
        <taxon>Alphaproteobacteria</taxon>
        <taxon>Sphingomonadales</taxon>
        <taxon>Erythrobacteraceae</taxon>
        <taxon>Qipengyuania</taxon>
    </lineage>
</organism>
<dbReference type="PANTHER" id="PTHR36109:SF2">
    <property type="entry name" value="MEMBRANE PROTEIN"/>
    <property type="match status" value="1"/>
</dbReference>
<feature type="transmembrane region" description="Helical" evidence="1">
    <location>
        <begin position="181"/>
        <end position="204"/>
    </location>
</feature>
<sequence length="271" mass="29020">MEDPFYVIKADHLPALYYLERSHPRPRRMEWINRGTNSVLRPSTVDMLLRTLFRHPRSPSVKKLHETSGLRVTFAGESERDKFARTFLEARRHMRSNSARIVTAVFEGSESAEAAVEKLREEGIPDKAVSMVWRTSQYLDADYKPSEGHGYLGIASAMAGGGIAGAMLGTAILIIPGVGPVAVAGALTASAFSSVAAFSGIVGATGSGIAKMLTDHDVDGVAATLYEQEIRKGRVFVSVDCVDANCDPAKIHKTLDEAGGKTAGLESGGLS</sequence>